<reference evidence="2" key="1">
    <citation type="submission" date="2016-06" db="EMBL/GenBank/DDBJ databases">
        <title>Parallel loss of symbiosis genes in relatives of nitrogen-fixing non-legume Parasponia.</title>
        <authorList>
            <person name="Van Velzen R."/>
            <person name="Holmer R."/>
            <person name="Bu F."/>
            <person name="Rutten L."/>
            <person name="Van Zeijl A."/>
            <person name="Liu W."/>
            <person name="Santuari L."/>
            <person name="Cao Q."/>
            <person name="Sharma T."/>
            <person name="Shen D."/>
            <person name="Roswanjaya Y."/>
            <person name="Wardhani T."/>
            <person name="Kalhor M.S."/>
            <person name="Jansen J."/>
            <person name="Van den Hoogen J."/>
            <person name="Gungor B."/>
            <person name="Hartog M."/>
            <person name="Hontelez J."/>
            <person name="Verver J."/>
            <person name="Yang W.-C."/>
            <person name="Schijlen E."/>
            <person name="Repin R."/>
            <person name="Schilthuizen M."/>
            <person name="Schranz E."/>
            <person name="Heidstra R."/>
            <person name="Miyata K."/>
            <person name="Fedorova E."/>
            <person name="Kohlen W."/>
            <person name="Bisseling T."/>
            <person name="Smit S."/>
            <person name="Geurts R."/>
        </authorList>
    </citation>
    <scope>NUCLEOTIDE SEQUENCE [LARGE SCALE GENOMIC DNA]</scope>
    <source>
        <strain evidence="2">cv. RG33-2</strain>
    </source>
</reference>
<evidence type="ECO:0000313" key="1">
    <source>
        <dbReference type="EMBL" id="POO02975.1"/>
    </source>
</evidence>
<accession>A0A2P5FYW0</accession>
<dbReference type="EMBL" id="JXTC01000003">
    <property type="protein sequence ID" value="POO02975.1"/>
    <property type="molecule type" value="Genomic_DNA"/>
</dbReference>
<keyword evidence="2" id="KW-1185">Reference proteome</keyword>
<protein>
    <submittedName>
        <fullName evidence="1">Uncharacterized protein</fullName>
    </submittedName>
</protein>
<dbReference type="InParanoid" id="A0A2P5FYW0"/>
<dbReference type="OrthoDB" id="10319264at2759"/>
<evidence type="ECO:0000313" key="2">
    <source>
        <dbReference type="Proteomes" id="UP000237000"/>
    </source>
</evidence>
<comment type="caution">
    <text evidence="1">The sequence shown here is derived from an EMBL/GenBank/DDBJ whole genome shotgun (WGS) entry which is preliminary data.</text>
</comment>
<sequence>MWCWARRCPIGSHNIVDLNLLLMGNSESSYRHGGKAKNREESFDLAEPAVVSNPILQTAVVTVVWS</sequence>
<dbReference type="Proteomes" id="UP000237000">
    <property type="component" value="Unassembled WGS sequence"/>
</dbReference>
<dbReference type="AlphaFoldDB" id="A0A2P5FYW0"/>
<organism evidence="1 2">
    <name type="scientific">Trema orientale</name>
    <name type="common">Charcoal tree</name>
    <name type="synonym">Celtis orientalis</name>
    <dbReference type="NCBI Taxonomy" id="63057"/>
    <lineage>
        <taxon>Eukaryota</taxon>
        <taxon>Viridiplantae</taxon>
        <taxon>Streptophyta</taxon>
        <taxon>Embryophyta</taxon>
        <taxon>Tracheophyta</taxon>
        <taxon>Spermatophyta</taxon>
        <taxon>Magnoliopsida</taxon>
        <taxon>eudicotyledons</taxon>
        <taxon>Gunneridae</taxon>
        <taxon>Pentapetalae</taxon>
        <taxon>rosids</taxon>
        <taxon>fabids</taxon>
        <taxon>Rosales</taxon>
        <taxon>Cannabaceae</taxon>
        <taxon>Trema</taxon>
    </lineage>
</organism>
<gene>
    <name evidence="1" type="ORF">TorRG33x02_010360</name>
</gene>
<name>A0A2P5FYW0_TREOI</name>
<proteinExistence type="predicted"/>